<dbReference type="GO" id="GO:0015628">
    <property type="term" value="P:protein secretion by the type II secretion system"/>
    <property type="evidence" value="ECO:0007669"/>
    <property type="project" value="InterPro"/>
</dbReference>
<dbReference type="InterPro" id="IPR045584">
    <property type="entry name" value="Pilin-like"/>
</dbReference>
<keyword evidence="4" id="KW-0281">Fimbrium</keyword>
<gene>
    <name evidence="6" type="ORF">ABT58_01985</name>
</gene>
<organism evidence="6 7">
    <name type="scientific">Photobacterium aphoticum</name>
    <dbReference type="NCBI Taxonomy" id="754436"/>
    <lineage>
        <taxon>Bacteria</taxon>
        <taxon>Pseudomonadati</taxon>
        <taxon>Pseudomonadota</taxon>
        <taxon>Gammaproteobacteria</taxon>
        <taxon>Vibrionales</taxon>
        <taxon>Vibrionaceae</taxon>
        <taxon>Photobacterium</taxon>
    </lineage>
</organism>
<evidence type="ECO:0000256" key="5">
    <source>
        <dbReference type="SAM" id="Phobius"/>
    </source>
</evidence>
<evidence type="ECO:0000256" key="3">
    <source>
        <dbReference type="ARBA" id="ARBA00022481"/>
    </source>
</evidence>
<dbReference type="NCBIfam" id="TIGR02532">
    <property type="entry name" value="IV_pilin_GFxxxE"/>
    <property type="match status" value="1"/>
</dbReference>
<sequence>MKGQVRKLQKGFTLIELMIVVAVIGVLSAIAIPQYQKYVAKSQAASALATIAALKTNVETSIADNSAFPTVAATATGDATLGMPSTDLGTVALAATGTDTSGTITYALTSASALINSTNIVLTRSASGDWVCSATVADTSLVPKSCR</sequence>
<dbReference type="GO" id="GO:0043107">
    <property type="term" value="P:type IV pilus-dependent motility"/>
    <property type="evidence" value="ECO:0007669"/>
    <property type="project" value="TreeGrafter"/>
</dbReference>
<keyword evidence="5" id="KW-0812">Transmembrane</keyword>
<dbReference type="InterPro" id="IPR012902">
    <property type="entry name" value="N_methyl_site"/>
</dbReference>
<evidence type="ECO:0000256" key="4">
    <source>
        <dbReference type="RuleBase" id="RU000389"/>
    </source>
</evidence>
<evidence type="ECO:0000256" key="2">
    <source>
        <dbReference type="ARBA" id="ARBA00011156"/>
    </source>
</evidence>
<comment type="subunit">
    <text evidence="2">The pili are polar flexible filaments of about 5.4 nanometers diameter and 2.5 micrometers average length; they consist of only a single polypeptide chain arranged in a helical configuration of five subunits per turn in the assembled pilus.</text>
</comment>
<dbReference type="PRINTS" id="PR00813">
    <property type="entry name" value="BCTERIALGSPG"/>
</dbReference>
<evidence type="ECO:0000313" key="7">
    <source>
        <dbReference type="Proteomes" id="UP000036426"/>
    </source>
</evidence>
<keyword evidence="5" id="KW-1133">Transmembrane helix</keyword>
<evidence type="ECO:0000256" key="1">
    <source>
        <dbReference type="ARBA" id="ARBA00005233"/>
    </source>
</evidence>
<dbReference type="EMBL" id="LDOV01000004">
    <property type="protein sequence ID" value="KLV02653.1"/>
    <property type="molecule type" value="Genomic_DNA"/>
</dbReference>
<dbReference type="InterPro" id="IPR001082">
    <property type="entry name" value="Pilin"/>
</dbReference>
<comment type="similarity">
    <text evidence="1 4">Belongs to the N-Me-Phe pilin family.</text>
</comment>
<dbReference type="PROSITE" id="PS00409">
    <property type="entry name" value="PROKAR_NTER_METHYL"/>
    <property type="match status" value="1"/>
</dbReference>
<protein>
    <submittedName>
        <fullName evidence="6">Fimbrial protein</fullName>
    </submittedName>
</protein>
<dbReference type="GO" id="GO:0007155">
    <property type="term" value="P:cell adhesion"/>
    <property type="evidence" value="ECO:0007669"/>
    <property type="project" value="InterPro"/>
</dbReference>
<dbReference type="RefSeq" id="WP_047872692.1">
    <property type="nucleotide sequence ID" value="NZ_BMYC01000013.1"/>
</dbReference>
<evidence type="ECO:0000313" key="6">
    <source>
        <dbReference type="EMBL" id="KLV02653.1"/>
    </source>
</evidence>
<dbReference type="PANTHER" id="PTHR30093">
    <property type="entry name" value="GENERAL SECRETION PATHWAY PROTEIN G"/>
    <property type="match status" value="1"/>
</dbReference>
<dbReference type="Proteomes" id="UP000036426">
    <property type="component" value="Unassembled WGS sequence"/>
</dbReference>
<keyword evidence="3" id="KW-0488">Methylation</keyword>
<dbReference type="SUPFAM" id="SSF54523">
    <property type="entry name" value="Pili subunits"/>
    <property type="match status" value="1"/>
</dbReference>
<accession>A0A0J1GSD0</accession>
<dbReference type="Pfam" id="PF00114">
    <property type="entry name" value="Pilin"/>
    <property type="match status" value="1"/>
</dbReference>
<keyword evidence="7" id="KW-1185">Reference proteome</keyword>
<name>A0A0J1GSD0_9GAMM</name>
<dbReference type="PANTHER" id="PTHR30093:SF34">
    <property type="entry name" value="PREPILIN PEPTIDASE-DEPENDENT PROTEIN D"/>
    <property type="match status" value="1"/>
</dbReference>
<dbReference type="Pfam" id="PF07963">
    <property type="entry name" value="N_methyl"/>
    <property type="match status" value="1"/>
</dbReference>
<dbReference type="OrthoDB" id="5918848at2"/>
<reference evidence="6 7" key="1">
    <citation type="submission" date="2015-05" db="EMBL/GenBank/DDBJ databases">
        <title>Photobacterium galathea sp. nov.</title>
        <authorList>
            <person name="Machado H."/>
            <person name="Gram L."/>
        </authorList>
    </citation>
    <scope>NUCLEOTIDE SEQUENCE [LARGE SCALE GENOMIC DNA]</scope>
    <source>
        <strain evidence="6 7">DSM 25995</strain>
    </source>
</reference>
<keyword evidence="5" id="KW-0472">Membrane</keyword>
<dbReference type="AlphaFoldDB" id="A0A0J1GSD0"/>
<comment type="caution">
    <text evidence="6">The sequence shown here is derived from an EMBL/GenBank/DDBJ whole genome shotgun (WGS) entry which is preliminary data.</text>
</comment>
<dbReference type="GO" id="GO:0015627">
    <property type="term" value="C:type II protein secretion system complex"/>
    <property type="evidence" value="ECO:0007669"/>
    <property type="project" value="InterPro"/>
</dbReference>
<dbReference type="Gene3D" id="3.30.700.10">
    <property type="entry name" value="Glycoprotein, Type 4 Pilin"/>
    <property type="match status" value="1"/>
</dbReference>
<proteinExistence type="inferred from homology"/>
<dbReference type="InterPro" id="IPR000983">
    <property type="entry name" value="Bac_GSPG_pilin"/>
</dbReference>
<feature type="transmembrane region" description="Helical" evidence="5">
    <location>
        <begin position="12"/>
        <end position="32"/>
    </location>
</feature>
<dbReference type="PATRIC" id="fig|754436.4.peg.423"/>
<dbReference type="GO" id="GO:0044096">
    <property type="term" value="C:type IV pilus"/>
    <property type="evidence" value="ECO:0007669"/>
    <property type="project" value="TreeGrafter"/>
</dbReference>